<protein>
    <submittedName>
        <fullName evidence="1">Uncharacterized protein</fullName>
    </submittedName>
</protein>
<proteinExistence type="predicted"/>
<comment type="caution">
    <text evidence="1">The sequence shown here is derived from an EMBL/GenBank/DDBJ whole genome shotgun (WGS) entry which is preliminary data.</text>
</comment>
<evidence type="ECO:0000313" key="1">
    <source>
        <dbReference type="EMBL" id="KAI0094385.1"/>
    </source>
</evidence>
<sequence>MLSRSLLAPPLRAASSPLSSSSTTPWSHIIKRTKVSVAPAVVWPKRKGPRTYSERKTFKVAEYVRLFESSKSSPLIFLEHNDFSVQRLSKLRRDIEKAAARHITPAPSLSTLSPAPTTEPPALPKFTVVSTSYFGVALRNYAPLDGDTIKGIAGLQKNGLAVLSFPDFNPPQLDAVIRAMARSVPPRKAKTSEELAQEAKDAVDAYVPGRRLKRQRPEPVPDLKVAGALIEGRVFKAAEVTEVAKLPTLDTLRAQLVGLLSAPSSQLAALLNEAGGAKLARTLEGLKKSLEEKEDGASSSA</sequence>
<accession>A0ACB8UJ99</accession>
<evidence type="ECO:0000313" key="2">
    <source>
        <dbReference type="Proteomes" id="UP001055072"/>
    </source>
</evidence>
<dbReference type="Proteomes" id="UP001055072">
    <property type="component" value="Unassembled WGS sequence"/>
</dbReference>
<dbReference type="EMBL" id="MU274900">
    <property type="protein sequence ID" value="KAI0094385.1"/>
    <property type="molecule type" value="Genomic_DNA"/>
</dbReference>
<keyword evidence="2" id="KW-1185">Reference proteome</keyword>
<organism evidence="1 2">
    <name type="scientific">Irpex rosettiformis</name>
    <dbReference type="NCBI Taxonomy" id="378272"/>
    <lineage>
        <taxon>Eukaryota</taxon>
        <taxon>Fungi</taxon>
        <taxon>Dikarya</taxon>
        <taxon>Basidiomycota</taxon>
        <taxon>Agaricomycotina</taxon>
        <taxon>Agaricomycetes</taxon>
        <taxon>Polyporales</taxon>
        <taxon>Irpicaceae</taxon>
        <taxon>Irpex</taxon>
    </lineage>
</organism>
<gene>
    <name evidence="1" type="ORF">BDY19DRAFT_879967</name>
</gene>
<reference evidence="1" key="1">
    <citation type="journal article" date="2021" name="Environ. Microbiol.">
        <title>Gene family expansions and transcriptome signatures uncover fungal adaptations to wood decay.</title>
        <authorList>
            <person name="Hage H."/>
            <person name="Miyauchi S."/>
            <person name="Viragh M."/>
            <person name="Drula E."/>
            <person name="Min B."/>
            <person name="Chaduli D."/>
            <person name="Navarro D."/>
            <person name="Favel A."/>
            <person name="Norest M."/>
            <person name="Lesage-Meessen L."/>
            <person name="Balint B."/>
            <person name="Merenyi Z."/>
            <person name="de Eugenio L."/>
            <person name="Morin E."/>
            <person name="Martinez A.T."/>
            <person name="Baldrian P."/>
            <person name="Stursova M."/>
            <person name="Martinez M.J."/>
            <person name="Novotny C."/>
            <person name="Magnuson J.K."/>
            <person name="Spatafora J.W."/>
            <person name="Maurice S."/>
            <person name="Pangilinan J."/>
            <person name="Andreopoulos W."/>
            <person name="LaButti K."/>
            <person name="Hundley H."/>
            <person name="Na H."/>
            <person name="Kuo A."/>
            <person name="Barry K."/>
            <person name="Lipzen A."/>
            <person name="Henrissat B."/>
            <person name="Riley R."/>
            <person name="Ahrendt S."/>
            <person name="Nagy L.G."/>
            <person name="Grigoriev I.V."/>
            <person name="Martin F."/>
            <person name="Rosso M.N."/>
        </authorList>
    </citation>
    <scope>NUCLEOTIDE SEQUENCE</scope>
    <source>
        <strain evidence="1">CBS 384.51</strain>
    </source>
</reference>
<name>A0ACB8UJ99_9APHY</name>